<dbReference type="InterPro" id="IPR014044">
    <property type="entry name" value="CAP_dom"/>
</dbReference>
<accession>V6J455</accession>
<dbReference type="STRING" id="1395513.P343_11895"/>
<dbReference type="AlphaFoldDB" id="V6J455"/>
<feature type="compositionally biased region" description="Low complexity" evidence="1">
    <location>
        <begin position="117"/>
        <end position="136"/>
    </location>
</feature>
<proteinExistence type="predicted"/>
<gene>
    <name evidence="4" type="ORF">P343_11895</name>
</gene>
<dbReference type="PATRIC" id="fig|1395513.3.peg.2408"/>
<evidence type="ECO:0000313" key="4">
    <source>
        <dbReference type="EMBL" id="EST11504.1"/>
    </source>
</evidence>
<dbReference type="eggNOG" id="COG2340">
    <property type="taxonomic scope" value="Bacteria"/>
</dbReference>
<dbReference type="Gene3D" id="3.40.33.10">
    <property type="entry name" value="CAP"/>
    <property type="match status" value="1"/>
</dbReference>
<sequence length="272" mass="30000">MRMIKHIMVGLLIVVLSLSTASISSADQIKSVETPNHQNVQPNHKLVTGVEAKTIKKHAKKKTIKKSVKKQIKKSIKKSVKKKTAKKSIKKKAVKSKKPKKAAKKKAIHKAVKKAPAKPARASAPQASAPQAPPAAQGQYNGTVEQQIVNLVNNVRSQNGLQPLRVKPELQNFARQWSQQQFSNGAMSHGMMNFSRNTIAGQNVAYAKGDVNYFGWDQIWSAQATMDGWMNSPGHRANILKPEYKYIGVGVVYGQKNGSTDGWAFFTQDFSD</sequence>
<dbReference type="OrthoDB" id="9783944at2"/>
<dbReference type="RefSeq" id="WP_023510622.1">
    <property type="nucleotide sequence ID" value="NZ_AWTC01000011.1"/>
</dbReference>
<evidence type="ECO:0000256" key="1">
    <source>
        <dbReference type="SAM" id="MobiDB-lite"/>
    </source>
</evidence>
<dbReference type="SUPFAM" id="SSF55797">
    <property type="entry name" value="PR-1-like"/>
    <property type="match status" value="1"/>
</dbReference>
<name>V6J455_9BACL</name>
<evidence type="ECO:0000313" key="5">
    <source>
        <dbReference type="Proteomes" id="UP000018296"/>
    </source>
</evidence>
<feature type="region of interest" description="Disordered" evidence="1">
    <location>
        <begin position="80"/>
        <end position="138"/>
    </location>
</feature>
<dbReference type="PANTHER" id="PTHR31157:SF1">
    <property type="entry name" value="SCP DOMAIN-CONTAINING PROTEIN"/>
    <property type="match status" value="1"/>
</dbReference>
<evidence type="ECO:0000259" key="3">
    <source>
        <dbReference type="Pfam" id="PF00188"/>
    </source>
</evidence>
<dbReference type="CDD" id="cd05379">
    <property type="entry name" value="CAP_bacterial"/>
    <property type="match status" value="1"/>
</dbReference>
<dbReference type="InterPro" id="IPR035940">
    <property type="entry name" value="CAP_sf"/>
</dbReference>
<dbReference type="PANTHER" id="PTHR31157">
    <property type="entry name" value="SCP DOMAIN-CONTAINING PROTEIN"/>
    <property type="match status" value="1"/>
</dbReference>
<dbReference type="Proteomes" id="UP000018296">
    <property type="component" value="Unassembled WGS sequence"/>
</dbReference>
<feature type="domain" description="SCP" evidence="3">
    <location>
        <begin position="149"/>
        <end position="270"/>
    </location>
</feature>
<feature type="chain" id="PRO_5004748851" description="SCP domain-containing protein" evidence="2">
    <location>
        <begin position="27"/>
        <end position="272"/>
    </location>
</feature>
<protein>
    <recommendedName>
        <fullName evidence="3">SCP domain-containing protein</fullName>
    </recommendedName>
</protein>
<dbReference type="EMBL" id="AWTC01000011">
    <property type="protein sequence ID" value="EST11504.1"/>
    <property type="molecule type" value="Genomic_DNA"/>
</dbReference>
<reference evidence="4 5" key="1">
    <citation type="journal article" date="2013" name="Genome Announc.">
        <title>Genome Sequence of Sporolactobacillus laevolacticus DSM442, an Efficient Polymer-Grade D-Lactate Producer from Agricultural Waste Cottonseed as a Nitrogen Source.</title>
        <authorList>
            <person name="Wang H."/>
            <person name="Wang L."/>
            <person name="Ju J."/>
            <person name="Yu B."/>
            <person name="Ma Y."/>
        </authorList>
    </citation>
    <scope>NUCLEOTIDE SEQUENCE [LARGE SCALE GENOMIC DNA]</scope>
    <source>
        <strain evidence="4 5">DSM 442</strain>
    </source>
</reference>
<dbReference type="Pfam" id="PF00188">
    <property type="entry name" value="CAP"/>
    <property type="match status" value="1"/>
</dbReference>
<organism evidence="4 5">
    <name type="scientific">Sporolactobacillus laevolacticus DSM 442</name>
    <dbReference type="NCBI Taxonomy" id="1395513"/>
    <lineage>
        <taxon>Bacteria</taxon>
        <taxon>Bacillati</taxon>
        <taxon>Bacillota</taxon>
        <taxon>Bacilli</taxon>
        <taxon>Bacillales</taxon>
        <taxon>Sporolactobacillaceae</taxon>
        <taxon>Sporolactobacillus</taxon>
    </lineage>
</organism>
<evidence type="ECO:0000256" key="2">
    <source>
        <dbReference type="SAM" id="SignalP"/>
    </source>
</evidence>
<keyword evidence="2" id="KW-0732">Signal</keyword>
<comment type="caution">
    <text evidence="4">The sequence shown here is derived from an EMBL/GenBank/DDBJ whole genome shotgun (WGS) entry which is preliminary data.</text>
</comment>
<keyword evidence="5" id="KW-1185">Reference proteome</keyword>
<feature type="compositionally biased region" description="Basic residues" evidence="1">
    <location>
        <begin position="80"/>
        <end position="116"/>
    </location>
</feature>
<feature type="signal peptide" evidence="2">
    <location>
        <begin position="1"/>
        <end position="26"/>
    </location>
</feature>